<protein>
    <recommendedName>
        <fullName evidence="3 11">Zinc finger protein-like 1</fullName>
    </recommendedName>
</protein>
<comment type="function">
    <text evidence="11">Required for cis-Golgi integrity and efficient ER to Golgi transport.</text>
</comment>
<evidence type="ECO:0000256" key="8">
    <source>
        <dbReference type="ARBA" id="ARBA00022989"/>
    </source>
</evidence>
<keyword evidence="11" id="KW-0333">Golgi apparatus</keyword>
<keyword evidence="8 11" id="KW-1133">Transmembrane helix</keyword>
<accession>A0AA47MPR5</accession>
<keyword evidence="6 10" id="KW-0863">Zinc-finger</keyword>
<keyword evidence="9 11" id="KW-0472">Membrane</keyword>
<proteinExistence type="inferred from homology"/>
<evidence type="ECO:0000256" key="5">
    <source>
        <dbReference type="ARBA" id="ARBA00022723"/>
    </source>
</evidence>
<comment type="subcellular location">
    <subcellularLocation>
        <location evidence="1 11">Golgi apparatus</location>
        <location evidence="1 11">cis-Golgi network membrane</location>
        <topology evidence="1 11">Single-pass membrane protein</topology>
    </subcellularLocation>
</comment>
<reference evidence="13" key="1">
    <citation type="journal article" date="2023" name="Front. Mar. Sci.">
        <title>A new Merluccius polli reference genome to investigate the effects of global change in West African waters.</title>
        <authorList>
            <person name="Mateo J.L."/>
            <person name="Blanco-Fernandez C."/>
            <person name="Garcia-Vazquez E."/>
            <person name="Machado-Schiaffino G."/>
        </authorList>
    </citation>
    <scope>NUCLEOTIDE SEQUENCE</scope>
    <source>
        <strain evidence="13">C29</strain>
        <tissue evidence="13">Fin</tissue>
    </source>
</reference>
<dbReference type="PANTHER" id="PTHR12981:SF0">
    <property type="entry name" value="ZINC FINGER PROTEIN-LIKE 1"/>
    <property type="match status" value="1"/>
</dbReference>
<dbReference type="GO" id="GO:0008270">
    <property type="term" value="F:zinc ion binding"/>
    <property type="evidence" value="ECO:0007669"/>
    <property type="project" value="UniProtKB-UniRule"/>
</dbReference>
<keyword evidence="14" id="KW-1185">Reference proteome</keyword>
<evidence type="ECO:0000256" key="4">
    <source>
        <dbReference type="ARBA" id="ARBA00022692"/>
    </source>
</evidence>
<evidence type="ECO:0000256" key="6">
    <source>
        <dbReference type="ARBA" id="ARBA00022771"/>
    </source>
</evidence>
<evidence type="ECO:0000256" key="2">
    <source>
        <dbReference type="ARBA" id="ARBA00005561"/>
    </source>
</evidence>
<dbReference type="InterPro" id="IPR058730">
    <property type="entry name" value="U-box_ZFPL1-like"/>
</dbReference>
<gene>
    <name evidence="13" type="primary">zfpl1</name>
    <name evidence="13" type="ORF">N1851_017714</name>
</gene>
<name>A0AA47MPR5_MERPO</name>
<keyword evidence="4 11" id="KW-0812">Transmembrane</keyword>
<evidence type="ECO:0000256" key="9">
    <source>
        <dbReference type="ARBA" id="ARBA00023136"/>
    </source>
</evidence>
<comment type="caution">
    <text evidence="13">The sequence shown here is derived from an EMBL/GenBank/DDBJ whole genome shotgun (WGS) entry which is preliminary data.</text>
</comment>
<keyword evidence="7 11" id="KW-0862">Zinc</keyword>
<comment type="domain">
    <text evidence="11">The B box-type and RING-type zinc fingers although degenerate play a central role in function of the protein.</text>
</comment>
<dbReference type="AlphaFoldDB" id="A0AA47MPR5"/>
<dbReference type="PANTHER" id="PTHR12981">
    <property type="entry name" value="ZINC FINGER PROTEIN-LIKE 1"/>
    <property type="match status" value="1"/>
</dbReference>
<keyword evidence="11" id="KW-0931">ER-Golgi transport</keyword>
<dbReference type="PROSITE" id="PS50089">
    <property type="entry name" value="ZF_RING_2"/>
    <property type="match status" value="1"/>
</dbReference>
<sequence>MGLCKCPKRKVTNLFCFEHRVNVCEHCLVSNHNKCIVQSYLQWLQDSDYNPNCRLCNHPLNAQDTARLVCYDVFHWACLNELAARLPLHTAPAGYQCPSCQGPVFPPPNLASPVADVLREQLSSVNWARAGLGLPLIEEPALADDSNDVTDYTDWSTFEAREQSEAYPSHSYASAPSQAPVCVAHSAHEDRGVAHNSSTGAAAPEHSSVELHYCCPLRLASSPRKVYDTRDGGHSSVTQIDFDDDKYRRRPTLSWFAQILKNRRGSRKSSLSWRQRVFMFLLVGVLAFLTLIIVMAKLGRASAGSDPNLDPLMNPNIRIGKN</sequence>
<dbReference type="Pfam" id="PF25993">
    <property type="entry name" value="zf-B_box_ZFPL1"/>
    <property type="match status" value="1"/>
</dbReference>
<feature type="transmembrane region" description="Helical" evidence="11">
    <location>
        <begin position="277"/>
        <end position="296"/>
    </location>
</feature>
<dbReference type="InterPro" id="IPR039043">
    <property type="entry name" value="ZFPL1"/>
</dbReference>
<dbReference type="EMBL" id="JAOPHQ010003181">
    <property type="protein sequence ID" value="KAK0143950.1"/>
    <property type="molecule type" value="Genomic_DNA"/>
</dbReference>
<dbReference type="CDD" id="cd16487">
    <property type="entry name" value="mRING-H2-C3DHC3_ZFPL1"/>
    <property type="match status" value="1"/>
</dbReference>
<evidence type="ECO:0000256" key="7">
    <source>
        <dbReference type="ARBA" id="ARBA00022833"/>
    </source>
</evidence>
<evidence type="ECO:0000256" key="11">
    <source>
        <dbReference type="RuleBase" id="RU369078"/>
    </source>
</evidence>
<evidence type="ECO:0000313" key="14">
    <source>
        <dbReference type="Proteomes" id="UP001174136"/>
    </source>
</evidence>
<keyword evidence="5 11" id="KW-0479">Metal-binding</keyword>
<comment type="similarity">
    <text evidence="2 11">Belongs to the ZFPL1 family.</text>
</comment>
<evidence type="ECO:0000256" key="3">
    <source>
        <dbReference type="ARBA" id="ARBA00022409"/>
    </source>
</evidence>
<dbReference type="Pfam" id="PF25998">
    <property type="entry name" value="U-box_ZFPL1"/>
    <property type="match status" value="1"/>
</dbReference>
<evidence type="ECO:0000259" key="12">
    <source>
        <dbReference type="PROSITE" id="PS50089"/>
    </source>
</evidence>
<evidence type="ECO:0000256" key="1">
    <source>
        <dbReference type="ARBA" id="ARBA00004612"/>
    </source>
</evidence>
<evidence type="ECO:0000313" key="13">
    <source>
        <dbReference type="EMBL" id="KAK0143950.1"/>
    </source>
</evidence>
<dbReference type="InterPro" id="IPR058731">
    <property type="entry name" value="Znf-B_box_ZFPL1-like"/>
</dbReference>
<dbReference type="Proteomes" id="UP001174136">
    <property type="component" value="Unassembled WGS sequence"/>
</dbReference>
<keyword evidence="11" id="KW-0813">Transport</keyword>
<dbReference type="GO" id="GO:0016192">
    <property type="term" value="P:vesicle-mediated transport"/>
    <property type="evidence" value="ECO:0007669"/>
    <property type="project" value="UniProtKB-KW"/>
</dbReference>
<dbReference type="InterPro" id="IPR001841">
    <property type="entry name" value="Znf_RING"/>
</dbReference>
<feature type="domain" description="RING-type" evidence="12">
    <location>
        <begin position="53"/>
        <end position="101"/>
    </location>
</feature>
<evidence type="ECO:0000256" key="10">
    <source>
        <dbReference type="PROSITE-ProRule" id="PRU00175"/>
    </source>
</evidence>
<dbReference type="GO" id="GO:0005794">
    <property type="term" value="C:Golgi apparatus"/>
    <property type="evidence" value="ECO:0007669"/>
    <property type="project" value="UniProtKB-SubCell"/>
</dbReference>
<organism evidence="13 14">
    <name type="scientific">Merluccius polli</name>
    <name type="common">Benguela hake</name>
    <name type="synonym">Merluccius cadenati</name>
    <dbReference type="NCBI Taxonomy" id="89951"/>
    <lineage>
        <taxon>Eukaryota</taxon>
        <taxon>Metazoa</taxon>
        <taxon>Chordata</taxon>
        <taxon>Craniata</taxon>
        <taxon>Vertebrata</taxon>
        <taxon>Euteleostomi</taxon>
        <taxon>Actinopterygii</taxon>
        <taxon>Neopterygii</taxon>
        <taxon>Teleostei</taxon>
        <taxon>Neoteleostei</taxon>
        <taxon>Acanthomorphata</taxon>
        <taxon>Zeiogadaria</taxon>
        <taxon>Gadariae</taxon>
        <taxon>Gadiformes</taxon>
        <taxon>Gadoidei</taxon>
        <taxon>Merlucciidae</taxon>
        <taxon>Merluccius</taxon>
    </lineage>
</organism>